<dbReference type="Gene3D" id="3.40.50.720">
    <property type="entry name" value="NAD(P)-binding Rossmann-like Domain"/>
    <property type="match status" value="1"/>
</dbReference>
<keyword evidence="2" id="KW-1133">Transmembrane helix</keyword>
<dbReference type="GO" id="GO:0016491">
    <property type="term" value="F:oxidoreductase activity"/>
    <property type="evidence" value="ECO:0007669"/>
    <property type="project" value="TreeGrafter"/>
</dbReference>
<gene>
    <name evidence="3" type="ORF">PV11_09968</name>
</gene>
<dbReference type="Pfam" id="PF00106">
    <property type="entry name" value="adh_short"/>
    <property type="match status" value="1"/>
</dbReference>
<reference evidence="3 4" key="1">
    <citation type="submission" date="2015-01" db="EMBL/GenBank/DDBJ databases">
        <title>The Genome Sequence of Exophiala sideris CBS121828.</title>
        <authorList>
            <consortium name="The Broad Institute Genomics Platform"/>
            <person name="Cuomo C."/>
            <person name="de Hoog S."/>
            <person name="Gorbushina A."/>
            <person name="Stielow B."/>
            <person name="Teixiera M."/>
            <person name="Abouelleil A."/>
            <person name="Chapman S.B."/>
            <person name="Priest M."/>
            <person name="Young S.K."/>
            <person name="Wortman J."/>
            <person name="Nusbaum C."/>
            <person name="Birren B."/>
        </authorList>
    </citation>
    <scope>NUCLEOTIDE SEQUENCE [LARGE SCALE GENOMIC DNA]</scope>
    <source>
        <strain evidence="3 4">CBS 121828</strain>
    </source>
</reference>
<evidence type="ECO:0000313" key="3">
    <source>
        <dbReference type="EMBL" id="KIV78232.1"/>
    </source>
</evidence>
<evidence type="ECO:0000256" key="1">
    <source>
        <dbReference type="RuleBase" id="RU000363"/>
    </source>
</evidence>
<protein>
    <recommendedName>
        <fullName evidence="5">NAD(P)-binding protein</fullName>
    </recommendedName>
</protein>
<comment type="similarity">
    <text evidence="1">Belongs to the short-chain dehydrogenases/reductases (SDR) family.</text>
</comment>
<evidence type="ECO:0000256" key="2">
    <source>
        <dbReference type="SAM" id="Phobius"/>
    </source>
</evidence>
<dbReference type="AlphaFoldDB" id="A0A0D1Y5T5"/>
<evidence type="ECO:0008006" key="5">
    <source>
        <dbReference type="Google" id="ProtNLM"/>
    </source>
</evidence>
<keyword evidence="2" id="KW-0472">Membrane</keyword>
<dbReference type="STRING" id="1016849.A0A0D1Y5T5"/>
<dbReference type="EMBL" id="KN846954">
    <property type="protein sequence ID" value="KIV78232.1"/>
    <property type="molecule type" value="Genomic_DNA"/>
</dbReference>
<organism evidence="3 4">
    <name type="scientific">Exophiala sideris</name>
    <dbReference type="NCBI Taxonomy" id="1016849"/>
    <lineage>
        <taxon>Eukaryota</taxon>
        <taxon>Fungi</taxon>
        <taxon>Dikarya</taxon>
        <taxon>Ascomycota</taxon>
        <taxon>Pezizomycotina</taxon>
        <taxon>Eurotiomycetes</taxon>
        <taxon>Chaetothyriomycetidae</taxon>
        <taxon>Chaetothyriales</taxon>
        <taxon>Herpotrichiellaceae</taxon>
        <taxon>Exophiala</taxon>
    </lineage>
</organism>
<proteinExistence type="inferred from homology"/>
<evidence type="ECO:0000313" key="4">
    <source>
        <dbReference type="Proteomes" id="UP000053599"/>
    </source>
</evidence>
<dbReference type="OrthoDB" id="2102561at2759"/>
<name>A0A0D1Y5T5_9EURO</name>
<dbReference type="PANTHER" id="PTHR43313:SF1">
    <property type="entry name" value="3BETA-HYDROXYSTEROID DEHYDROGENASE DHS-16"/>
    <property type="match status" value="1"/>
</dbReference>
<dbReference type="InterPro" id="IPR002347">
    <property type="entry name" value="SDR_fam"/>
</dbReference>
<keyword evidence="2" id="KW-0812">Transmembrane</keyword>
<dbReference type="InterPro" id="IPR036291">
    <property type="entry name" value="NAD(P)-bd_dom_sf"/>
</dbReference>
<dbReference type="PRINTS" id="PR00080">
    <property type="entry name" value="SDRFAMILY"/>
</dbReference>
<feature type="transmembrane region" description="Helical" evidence="2">
    <location>
        <begin position="57"/>
        <end position="80"/>
    </location>
</feature>
<sequence length="404" mass="44552">MVYPNLFPTAPITLVGKRHFQESFSQALSKQLLTAMSSRTNAVLESFSNFTVILNRVLAWVDFLVHYISGYLLFLFLGGLRPQYHTRAKRGYTPSVIITGASQGIGLATTRHLASKGYNVFATVKDEVELAKLAEDITDDAHKDLAPRIHFVIMNVLDQSSIDAALAAISSTVSKSPNSPLIALINNAGYCMISPMELTPPKALQDIFDLDFFAYVSTIRAFLPLLKQSSGRVINVVSYGAYINPPMWAPYAAIKAGLEAMTRAWRFELIPFGVGMTSIRPGWTRTAGIGPKISTAWRGYSDQIDKGAVGVNSLGEVVRSDYPVGHREKEVYSKIMHKWYNMTMAAAEGVAQPAEAVALTIHDALTDVFLQPYYTVGYDALLGQMVRDLCPESLYELSMIKTFL</sequence>
<dbReference type="HOGENOM" id="CLU_010194_2_9_1"/>
<dbReference type="GO" id="GO:0008202">
    <property type="term" value="P:steroid metabolic process"/>
    <property type="evidence" value="ECO:0007669"/>
    <property type="project" value="TreeGrafter"/>
</dbReference>
<dbReference type="Proteomes" id="UP000053599">
    <property type="component" value="Unassembled WGS sequence"/>
</dbReference>
<dbReference type="PRINTS" id="PR00081">
    <property type="entry name" value="GDHRDH"/>
</dbReference>
<accession>A0A0D1Y5T5</accession>
<dbReference type="SUPFAM" id="SSF51735">
    <property type="entry name" value="NAD(P)-binding Rossmann-fold domains"/>
    <property type="match status" value="1"/>
</dbReference>
<dbReference type="PANTHER" id="PTHR43313">
    <property type="entry name" value="SHORT-CHAIN DEHYDROGENASE/REDUCTASE FAMILY 9C"/>
    <property type="match status" value="1"/>
</dbReference>